<dbReference type="FunFam" id="3.40.228.10:FF:000014">
    <property type="entry name" value="NADH-quinone oxidoreductase"/>
    <property type="match status" value="1"/>
</dbReference>
<dbReference type="Proteomes" id="UP001174909">
    <property type="component" value="Unassembled WGS sequence"/>
</dbReference>
<feature type="domain" description="Molybdopterin oxidoreductase" evidence="3">
    <location>
        <begin position="29"/>
        <end position="163"/>
    </location>
</feature>
<dbReference type="SUPFAM" id="SSF53706">
    <property type="entry name" value="Formate dehydrogenase/DMSO reductase, domains 1-3"/>
    <property type="match status" value="1"/>
</dbReference>
<organism evidence="4 5">
    <name type="scientific">Geodia barretti</name>
    <name type="common">Barrett's horny sponge</name>
    <dbReference type="NCBI Taxonomy" id="519541"/>
    <lineage>
        <taxon>Eukaryota</taxon>
        <taxon>Metazoa</taxon>
        <taxon>Porifera</taxon>
        <taxon>Demospongiae</taxon>
        <taxon>Heteroscleromorpha</taxon>
        <taxon>Tetractinellida</taxon>
        <taxon>Astrophorina</taxon>
        <taxon>Geodiidae</taxon>
        <taxon>Geodia</taxon>
    </lineage>
</organism>
<accession>A0AA35S4A1</accession>
<dbReference type="InterPro" id="IPR006656">
    <property type="entry name" value="Mopterin_OxRdtase"/>
</dbReference>
<keyword evidence="5" id="KW-1185">Reference proteome</keyword>
<reference evidence="4" key="1">
    <citation type="submission" date="2023-03" db="EMBL/GenBank/DDBJ databases">
        <authorList>
            <person name="Steffen K."/>
            <person name="Cardenas P."/>
        </authorList>
    </citation>
    <scope>NUCLEOTIDE SEQUENCE</scope>
</reference>
<dbReference type="GO" id="GO:0016491">
    <property type="term" value="F:oxidoreductase activity"/>
    <property type="evidence" value="ECO:0007669"/>
    <property type="project" value="InterPro"/>
</dbReference>
<feature type="non-terminal residue" evidence="4">
    <location>
        <position position="1"/>
    </location>
</feature>
<protein>
    <submittedName>
        <fullName evidence="4">NADH-ubiquinone oxidoreductase 75 kDa subunit, mitochondrial</fullName>
    </submittedName>
</protein>
<evidence type="ECO:0000256" key="2">
    <source>
        <dbReference type="ARBA" id="ARBA00034078"/>
    </source>
</evidence>
<sequence>SPQLCAKNTKSFFFLRRILLSTPPQLTETSPDGVAAIAGPLADVESLVVLKDLLNSLGCENVFTSNAFPSSGPGTDLRSSYLLNTSISGIEEADLLLLVGTNPRYEAPLVNTRIRKSYIHNDLKVALIGPKLDLTYEYQHLGDSAAVLAQVASGKHPFSKVCKPLKRTVCAMDVLML</sequence>
<dbReference type="AlphaFoldDB" id="A0AA35S4A1"/>
<proteinExistence type="predicted"/>
<comment type="cofactor">
    <cofactor evidence="2">
        <name>[2Fe-2S] cluster</name>
        <dbReference type="ChEBI" id="CHEBI:190135"/>
    </cofactor>
</comment>
<dbReference type="PANTHER" id="PTHR43105:SF13">
    <property type="entry name" value="NADH-UBIQUINONE OXIDOREDUCTASE 75 KDA SUBUNIT, MITOCHONDRIAL"/>
    <property type="match status" value="1"/>
</dbReference>
<evidence type="ECO:0000256" key="1">
    <source>
        <dbReference type="ARBA" id="ARBA00001966"/>
    </source>
</evidence>
<name>A0AA35S4A1_GEOBA</name>
<dbReference type="PANTHER" id="PTHR43105">
    <property type="entry name" value="RESPIRATORY NITRATE REDUCTASE"/>
    <property type="match status" value="1"/>
</dbReference>
<gene>
    <name evidence="4" type="ORF">GBAR_LOCUS13576</name>
</gene>
<comment type="cofactor">
    <cofactor evidence="1">
        <name>[4Fe-4S] cluster</name>
        <dbReference type="ChEBI" id="CHEBI:49883"/>
    </cofactor>
</comment>
<evidence type="ECO:0000313" key="4">
    <source>
        <dbReference type="EMBL" id="CAI8023180.1"/>
    </source>
</evidence>
<evidence type="ECO:0000313" key="5">
    <source>
        <dbReference type="Proteomes" id="UP001174909"/>
    </source>
</evidence>
<dbReference type="InterPro" id="IPR050123">
    <property type="entry name" value="Prok_molybdopt-oxidoreductase"/>
</dbReference>
<dbReference type="Pfam" id="PF00384">
    <property type="entry name" value="Molybdopterin"/>
    <property type="match status" value="1"/>
</dbReference>
<evidence type="ECO:0000259" key="3">
    <source>
        <dbReference type="Pfam" id="PF00384"/>
    </source>
</evidence>
<comment type="caution">
    <text evidence="4">The sequence shown here is derived from an EMBL/GenBank/DDBJ whole genome shotgun (WGS) entry which is preliminary data.</text>
</comment>
<dbReference type="GO" id="GO:0016020">
    <property type="term" value="C:membrane"/>
    <property type="evidence" value="ECO:0007669"/>
    <property type="project" value="TreeGrafter"/>
</dbReference>
<dbReference type="EMBL" id="CASHTH010002000">
    <property type="protein sequence ID" value="CAI8023180.1"/>
    <property type="molecule type" value="Genomic_DNA"/>
</dbReference>